<dbReference type="Pfam" id="PF00179">
    <property type="entry name" value="UQ_con"/>
    <property type="match status" value="1"/>
</dbReference>
<dbReference type="SUPFAM" id="SSF54495">
    <property type="entry name" value="UBC-like"/>
    <property type="match status" value="1"/>
</dbReference>
<evidence type="ECO:0000313" key="3">
    <source>
        <dbReference type="EMBL" id="KAJ1725796.1"/>
    </source>
</evidence>
<evidence type="ECO:0000256" key="1">
    <source>
        <dbReference type="ARBA" id="ARBA00022786"/>
    </source>
</evidence>
<feature type="domain" description="UBC core" evidence="2">
    <location>
        <begin position="7"/>
        <end position="155"/>
    </location>
</feature>
<reference evidence="3" key="1">
    <citation type="submission" date="2022-07" db="EMBL/GenBank/DDBJ databases">
        <title>Phylogenomic reconstructions and comparative analyses of Kickxellomycotina fungi.</title>
        <authorList>
            <person name="Reynolds N.K."/>
            <person name="Stajich J.E."/>
            <person name="Barry K."/>
            <person name="Grigoriev I.V."/>
            <person name="Crous P."/>
            <person name="Smith M.E."/>
        </authorList>
    </citation>
    <scope>NUCLEOTIDE SEQUENCE</scope>
    <source>
        <strain evidence="3">NBRC 32514</strain>
    </source>
</reference>
<keyword evidence="1" id="KW-0833">Ubl conjugation pathway</keyword>
<protein>
    <recommendedName>
        <fullName evidence="2">UBC core domain-containing protein</fullName>
    </recommendedName>
</protein>
<dbReference type="AlphaFoldDB" id="A0A9W7Y6A5"/>
<keyword evidence="4" id="KW-1185">Reference proteome</keyword>
<name>A0A9W7Y6A5_9FUNG</name>
<evidence type="ECO:0000259" key="2">
    <source>
        <dbReference type="PROSITE" id="PS50127"/>
    </source>
</evidence>
<gene>
    <name evidence="3" type="ORF">LPJ53_000057</name>
</gene>
<proteinExistence type="predicted"/>
<dbReference type="SMART" id="SM00212">
    <property type="entry name" value="UBCc"/>
    <property type="match status" value="1"/>
</dbReference>
<dbReference type="EMBL" id="JANBOJ010000001">
    <property type="protein sequence ID" value="KAJ1725796.1"/>
    <property type="molecule type" value="Genomic_DNA"/>
</dbReference>
<dbReference type="CDD" id="cd23808">
    <property type="entry name" value="UBCc_UBE2W"/>
    <property type="match status" value="1"/>
</dbReference>
<dbReference type="PANTHER" id="PTHR24067">
    <property type="entry name" value="UBIQUITIN-CONJUGATING ENZYME E2"/>
    <property type="match status" value="1"/>
</dbReference>
<sequence length="155" mass="17285">MPASPALRAKRLLTELKRMHAQPQTLEQPAIRLLPSDDLDQWTVQMRGADATLYSGETFTLRLTFPPSYPYEAPETVFTGASIPVHPHVYSNGHICLSILYHQWSPALSVESLCLSILSMLSSCTAKERPPGDKAYVARATSPKNVHWLFHDDAI</sequence>
<dbReference type="Gene3D" id="3.10.110.10">
    <property type="entry name" value="Ubiquitin Conjugating Enzyme"/>
    <property type="match status" value="1"/>
</dbReference>
<dbReference type="Proteomes" id="UP001149813">
    <property type="component" value="Unassembled WGS sequence"/>
</dbReference>
<dbReference type="OrthoDB" id="406833at2759"/>
<dbReference type="PROSITE" id="PS50127">
    <property type="entry name" value="UBC_2"/>
    <property type="match status" value="1"/>
</dbReference>
<dbReference type="InterPro" id="IPR016135">
    <property type="entry name" value="UBQ-conjugating_enzyme/RWD"/>
</dbReference>
<accession>A0A9W7Y6A5</accession>
<dbReference type="InterPro" id="IPR000608">
    <property type="entry name" value="UBC"/>
</dbReference>
<comment type="caution">
    <text evidence="3">The sequence shown here is derived from an EMBL/GenBank/DDBJ whole genome shotgun (WGS) entry which is preliminary data.</text>
</comment>
<organism evidence="3 4">
    <name type="scientific">Coemansia erecta</name>
    <dbReference type="NCBI Taxonomy" id="147472"/>
    <lineage>
        <taxon>Eukaryota</taxon>
        <taxon>Fungi</taxon>
        <taxon>Fungi incertae sedis</taxon>
        <taxon>Zoopagomycota</taxon>
        <taxon>Kickxellomycotina</taxon>
        <taxon>Kickxellomycetes</taxon>
        <taxon>Kickxellales</taxon>
        <taxon>Kickxellaceae</taxon>
        <taxon>Coemansia</taxon>
    </lineage>
</organism>
<evidence type="ECO:0000313" key="4">
    <source>
        <dbReference type="Proteomes" id="UP001149813"/>
    </source>
</evidence>
<dbReference type="InterPro" id="IPR050113">
    <property type="entry name" value="Ub_conjugating_enzyme"/>
</dbReference>